<evidence type="ECO:0000313" key="4">
    <source>
        <dbReference type="EMBL" id="GAM41007.1"/>
    </source>
</evidence>
<dbReference type="PANTHER" id="PTHR24320:SF282">
    <property type="entry name" value="WW DOMAIN-CONTAINING OXIDOREDUCTASE"/>
    <property type="match status" value="1"/>
</dbReference>
<evidence type="ECO:0000313" key="5">
    <source>
        <dbReference type="Proteomes" id="UP000053095"/>
    </source>
</evidence>
<dbReference type="EMBL" id="DF933837">
    <property type="protein sequence ID" value="GAM41007.1"/>
    <property type="molecule type" value="Genomic_DNA"/>
</dbReference>
<dbReference type="InterPro" id="IPR036291">
    <property type="entry name" value="NAD(P)-bd_dom_sf"/>
</dbReference>
<evidence type="ECO:0000256" key="2">
    <source>
        <dbReference type="ARBA" id="ARBA00022857"/>
    </source>
</evidence>
<keyword evidence="5" id="KW-1185">Reference proteome</keyword>
<sequence>MKEEDFLNSIEDLTGRVAIVTGGAKGIGFETSVYLALKGATVYIAARDSEGTHAGIEDMRKLLKEKRAAEIDNLDTESRIKYHELDLGSIQKAWKSAREFARIEKRLDILVCNAGVSMTTMQELSPDGFDTMFSVNHLGHFAFTAGLLDLIKETSETTRDSRIVYTNSNAYKLASKLDYEKLTTTIPNDGQTLKDVSNAFKRYGDSKLAALYGVLELSHRMRNTLGLANIYVNSCHPGNAIGTALGQGHQKGVNQTLEKIVRAGLQVTIGNSTADSAKTQVYLAGSAYVKEHDAHGEFWVPSFSLVAKAYKGCAREEYTALAKDEGERKKLWDVNIEAFRHAVAEDEIDSVDIVKSLIR</sequence>
<dbReference type="Pfam" id="PF00106">
    <property type="entry name" value="adh_short"/>
    <property type="match status" value="1"/>
</dbReference>
<dbReference type="PRINTS" id="PR00081">
    <property type="entry name" value="GDHRDH"/>
</dbReference>
<dbReference type="Gene3D" id="3.40.50.720">
    <property type="entry name" value="NAD(P)-binding Rossmann-like Domain"/>
    <property type="match status" value="1"/>
</dbReference>
<dbReference type="InterPro" id="IPR002347">
    <property type="entry name" value="SDR_fam"/>
</dbReference>
<dbReference type="Proteomes" id="UP000053095">
    <property type="component" value="Unassembled WGS sequence"/>
</dbReference>
<dbReference type="PANTHER" id="PTHR24320">
    <property type="entry name" value="RETINOL DEHYDROGENASE"/>
    <property type="match status" value="1"/>
</dbReference>
<comment type="caution">
    <text evidence="4">The sequence shown here is derived from an EMBL/GenBank/DDBJ whole genome shotgun (WGS) entry which is preliminary data.</text>
</comment>
<protein>
    <submittedName>
        <fullName evidence="4">Short-chain dehydrogenase</fullName>
    </submittedName>
</protein>
<dbReference type="AlphaFoldDB" id="A0A6V8HGM5"/>
<name>A0A6V8HGM5_TALPI</name>
<proteinExistence type="inferred from homology"/>
<gene>
    <name evidence="4" type="ORF">TCE0_041r13795</name>
</gene>
<dbReference type="SUPFAM" id="SSF51735">
    <property type="entry name" value="NAD(P)-binding Rossmann-fold domains"/>
    <property type="match status" value="1"/>
</dbReference>
<comment type="similarity">
    <text evidence="1">Belongs to the short-chain dehydrogenases/reductases (SDR) family.</text>
</comment>
<accession>A0A6V8HGM5</accession>
<dbReference type="GO" id="GO:0016491">
    <property type="term" value="F:oxidoreductase activity"/>
    <property type="evidence" value="ECO:0007669"/>
    <property type="project" value="UniProtKB-KW"/>
</dbReference>
<keyword evidence="3" id="KW-0560">Oxidoreductase</keyword>
<reference evidence="5" key="1">
    <citation type="journal article" date="2015" name="Genome Announc.">
        <title>Draft genome sequence of Talaromyces cellulolyticus strain Y-94, a source of lignocellulosic biomass-degrading enzymes.</title>
        <authorList>
            <person name="Fujii T."/>
            <person name="Koike H."/>
            <person name="Sawayama S."/>
            <person name="Yano S."/>
            <person name="Inoue H."/>
        </authorList>
    </citation>
    <scope>NUCLEOTIDE SEQUENCE [LARGE SCALE GENOMIC DNA]</scope>
    <source>
        <strain evidence="5">Y-94</strain>
    </source>
</reference>
<evidence type="ECO:0000256" key="1">
    <source>
        <dbReference type="ARBA" id="ARBA00006484"/>
    </source>
</evidence>
<organism evidence="4 5">
    <name type="scientific">Talaromyces pinophilus</name>
    <name type="common">Penicillium pinophilum</name>
    <dbReference type="NCBI Taxonomy" id="128442"/>
    <lineage>
        <taxon>Eukaryota</taxon>
        <taxon>Fungi</taxon>
        <taxon>Dikarya</taxon>
        <taxon>Ascomycota</taxon>
        <taxon>Pezizomycotina</taxon>
        <taxon>Eurotiomycetes</taxon>
        <taxon>Eurotiomycetidae</taxon>
        <taxon>Eurotiales</taxon>
        <taxon>Trichocomaceae</taxon>
        <taxon>Talaromyces</taxon>
        <taxon>Talaromyces sect. Talaromyces</taxon>
    </lineage>
</organism>
<keyword evidence="2" id="KW-0521">NADP</keyword>
<evidence type="ECO:0000256" key="3">
    <source>
        <dbReference type="ARBA" id="ARBA00023002"/>
    </source>
</evidence>